<keyword evidence="4" id="KW-1185">Reference proteome</keyword>
<dbReference type="Gene3D" id="1.10.150.690">
    <property type="entry name" value="DUF2063"/>
    <property type="match status" value="1"/>
</dbReference>
<name>A0ABP9ZZ24_9GAMM</name>
<evidence type="ECO:0000259" key="2">
    <source>
        <dbReference type="Pfam" id="PF22106"/>
    </source>
</evidence>
<protein>
    <submittedName>
        <fullName evidence="3">DUF2063 domain-containing protein</fullName>
    </submittedName>
</protein>
<gene>
    <name evidence="3" type="ORF">NBRC116585_15260</name>
</gene>
<dbReference type="InterPro" id="IPR018640">
    <property type="entry name" value="DUF2063"/>
</dbReference>
<evidence type="ECO:0000259" key="1">
    <source>
        <dbReference type="Pfam" id="PF09836"/>
    </source>
</evidence>
<dbReference type="InterPro" id="IPR044922">
    <property type="entry name" value="DUF2063_N_sf"/>
</dbReference>
<organism evidence="3 4">
    <name type="scientific">Thalassolituus maritimus</name>
    <dbReference type="NCBI Taxonomy" id="484498"/>
    <lineage>
        <taxon>Bacteria</taxon>
        <taxon>Pseudomonadati</taxon>
        <taxon>Pseudomonadota</taxon>
        <taxon>Gammaproteobacteria</taxon>
        <taxon>Oceanospirillales</taxon>
        <taxon>Oceanospirillaceae</taxon>
        <taxon>Thalassolituus</taxon>
    </lineage>
</organism>
<comment type="caution">
    <text evidence="3">The sequence shown here is derived from an EMBL/GenBank/DDBJ whole genome shotgun (WGS) entry which is preliminary data.</text>
</comment>
<dbReference type="Proteomes" id="UP001481413">
    <property type="component" value="Unassembled WGS sequence"/>
</dbReference>
<dbReference type="RefSeq" id="WP_353294363.1">
    <property type="nucleotide sequence ID" value="NZ_BAABWH010000003.1"/>
</dbReference>
<proteinExistence type="predicted"/>
<evidence type="ECO:0000313" key="3">
    <source>
        <dbReference type="EMBL" id="GAA6145408.1"/>
    </source>
</evidence>
<dbReference type="Gene3D" id="3.90.930.50">
    <property type="match status" value="1"/>
</dbReference>
<dbReference type="EMBL" id="BAABWH010000003">
    <property type="protein sequence ID" value="GAA6145408.1"/>
    <property type="molecule type" value="Genomic_DNA"/>
</dbReference>
<accession>A0ABP9ZZ24</accession>
<feature type="domain" description="Putative DNA-binding" evidence="1">
    <location>
        <begin position="7"/>
        <end position="89"/>
    </location>
</feature>
<feature type="domain" description="NGO1945-like C-terminal" evidence="2">
    <location>
        <begin position="144"/>
        <end position="233"/>
    </location>
</feature>
<dbReference type="Pfam" id="PF09836">
    <property type="entry name" value="DUF2063"/>
    <property type="match status" value="1"/>
</dbReference>
<evidence type="ECO:0000313" key="4">
    <source>
        <dbReference type="Proteomes" id="UP001481413"/>
    </source>
</evidence>
<sequence length="245" mass="27297">MSDLASMQRAFARDIRTDGVDKFGDQPGLKIYRELFFNNVCGFLDSTFPVCREAVGDVTWSDYSRRFFSDHKCSSPLFLEISEEFLGWLAAQSDILAAYPYLAELAHYEWLELAVDVMDVDGWQPSTEVEFSPVAPVEINPASVAACYHHAVHQVSGTNPEVAATLSAFIVYRDSMDKVRFLNCTPLSLMILENLRKTPSQTPVEAVKAVMESAGISGETAVEGGLQVLQDWLRQGVIRMRNSKS</sequence>
<reference evidence="3 4" key="1">
    <citation type="submission" date="2024-04" db="EMBL/GenBank/DDBJ databases">
        <title>Draft genome sequence of Thalassolituus maritimus NBRC 116585.</title>
        <authorList>
            <person name="Miyakawa T."/>
            <person name="Kusuya Y."/>
            <person name="Miura T."/>
        </authorList>
    </citation>
    <scope>NUCLEOTIDE SEQUENCE [LARGE SCALE GENOMIC DNA]</scope>
    <source>
        <strain evidence="3 4">5NW40-0001</strain>
    </source>
</reference>
<dbReference type="Pfam" id="PF22106">
    <property type="entry name" value="NGO1945_C"/>
    <property type="match status" value="1"/>
</dbReference>
<dbReference type="InterPro" id="IPR054098">
    <property type="entry name" value="NGO1945-like_C"/>
</dbReference>